<accession>A0A1S2NYS6</accession>
<comment type="caution">
    <text evidence="2">The sequence shown here is derived from an EMBL/GenBank/DDBJ whole genome shotgun (WGS) entry which is preliminary data.</text>
</comment>
<dbReference type="EMBL" id="MLYO01000122">
    <property type="protein sequence ID" value="OIJ86629.1"/>
    <property type="molecule type" value="Genomic_DNA"/>
</dbReference>
<reference evidence="2 3" key="1">
    <citation type="submission" date="2016-10" db="EMBL/GenBank/DDBJ databases">
        <title>Genome sequence of Streptomyces sp. MUSC 1.</title>
        <authorList>
            <person name="Lee L.-H."/>
            <person name="Ser H.-L."/>
            <person name="Law J.W.-F."/>
        </authorList>
    </citation>
    <scope>NUCLEOTIDE SEQUENCE [LARGE SCALE GENOMIC DNA]</scope>
    <source>
        <strain evidence="2 3">MUSC 1</strain>
    </source>
</reference>
<evidence type="ECO:0000313" key="3">
    <source>
        <dbReference type="Proteomes" id="UP000179642"/>
    </source>
</evidence>
<keyword evidence="1" id="KW-0812">Transmembrane</keyword>
<evidence type="ECO:0000256" key="1">
    <source>
        <dbReference type="SAM" id="Phobius"/>
    </source>
</evidence>
<name>A0A1S2NYS6_9ACTN</name>
<sequence length="71" mass="7202">MNHGLRRISGLAVLIAGIALGAWVAFGSPHHWHGAKVLGRTALGLGSLTMITGSSRLLFPGGGGAVGGRRM</sequence>
<keyword evidence="1" id="KW-1133">Transmembrane helix</keyword>
<dbReference type="RefSeq" id="WP_071386579.1">
    <property type="nucleotide sequence ID" value="NZ_MLYO01000122.1"/>
</dbReference>
<protein>
    <submittedName>
        <fullName evidence="2">Uncharacterized protein</fullName>
    </submittedName>
</protein>
<dbReference type="Proteomes" id="UP000179642">
    <property type="component" value="Unassembled WGS sequence"/>
</dbReference>
<evidence type="ECO:0000313" key="2">
    <source>
        <dbReference type="EMBL" id="OIJ86629.1"/>
    </source>
</evidence>
<keyword evidence="3" id="KW-1185">Reference proteome</keyword>
<dbReference type="AlphaFoldDB" id="A0A1S2NYS6"/>
<organism evidence="2 3">
    <name type="scientific">Streptomyces monashensis</name>
    <dbReference type="NCBI Taxonomy" id="1678012"/>
    <lineage>
        <taxon>Bacteria</taxon>
        <taxon>Bacillati</taxon>
        <taxon>Actinomycetota</taxon>
        <taxon>Actinomycetes</taxon>
        <taxon>Kitasatosporales</taxon>
        <taxon>Streptomycetaceae</taxon>
        <taxon>Streptomyces</taxon>
    </lineage>
</organism>
<gene>
    <name evidence="2" type="ORF">BIV23_43835</name>
</gene>
<keyword evidence="1" id="KW-0472">Membrane</keyword>
<feature type="transmembrane region" description="Helical" evidence="1">
    <location>
        <begin position="37"/>
        <end position="59"/>
    </location>
</feature>
<proteinExistence type="predicted"/>